<dbReference type="GO" id="GO:0012505">
    <property type="term" value="C:endomembrane system"/>
    <property type="evidence" value="ECO:0007669"/>
    <property type="project" value="UniProtKB-SubCell"/>
</dbReference>
<evidence type="ECO:0000256" key="1">
    <source>
        <dbReference type="ARBA" id="ARBA00004184"/>
    </source>
</evidence>
<keyword evidence="12" id="KW-1185">Reference proteome</keyword>
<dbReference type="PANTHER" id="PTHR13822">
    <property type="entry name" value="ATP SYNTHASE DELTA/EPSILON CHAIN"/>
    <property type="match status" value="1"/>
</dbReference>
<evidence type="ECO:0000256" key="2">
    <source>
        <dbReference type="ARBA" id="ARBA00005712"/>
    </source>
</evidence>
<dbReference type="GO" id="GO:0045259">
    <property type="term" value="C:proton-transporting ATP synthase complex"/>
    <property type="evidence" value="ECO:0007669"/>
    <property type="project" value="UniProtKB-KW"/>
</dbReference>
<comment type="subcellular location">
    <subcellularLocation>
        <location evidence="8">Cell membrane</location>
        <topology evidence="8">Peripheral membrane protein</topology>
    </subcellularLocation>
    <subcellularLocation>
        <location evidence="1">Endomembrane system</location>
        <topology evidence="1">Peripheral membrane protein</topology>
    </subcellularLocation>
</comment>
<dbReference type="GO" id="GO:0005524">
    <property type="term" value="F:ATP binding"/>
    <property type="evidence" value="ECO:0007669"/>
    <property type="project" value="UniProtKB-UniRule"/>
</dbReference>
<keyword evidence="7 8" id="KW-0066">ATP synthesis</keyword>
<evidence type="ECO:0000256" key="3">
    <source>
        <dbReference type="ARBA" id="ARBA00022448"/>
    </source>
</evidence>
<evidence type="ECO:0000256" key="7">
    <source>
        <dbReference type="ARBA" id="ARBA00023310"/>
    </source>
</evidence>
<feature type="domain" description="ATP synthase F1 complex delta/epsilon subunit N-terminal" evidence="10">
    <location>
        <begin position="1"/>
        <end position="84"/>
    </location>
</feature>
<keyword evidence="6 8" id="KW-0139">CF(1)</keyword>
<dbReference type="GO" id="GO:0005886">
    <property type="term" value="C:plasma membrane"/>
    <property type="evidence" value="ECO:0007669"/>
    <property type="project" value="UniProtKB-SubCell"/>
</dbReference>
<dbReference type="Gene3D" id="2.60.15.10">
    <property type="entry name" value="F0F1 ATP synthase delta/epsilon subunit, N-terminal"/>
    <property type="match status" value="1"/>
</dbReference>
<dbReference type="InterPro" id="IPR036771">
    <property type="entry name" value="ATPsynth_dsu/esu_N"/>
</dbReference>
<dbReference type="GO" id="GO:0046933">
    <property type="term" value="F:proton-transporting ATP synthase activity, rotational mechanism"/>
    <property type="evidence" value="ECO:0007669"/>
    <property type="project" value="UniProtKB-UniRule"/>
</dbReference>
<dbReference type="SUPFAM" id="SSF51344">
    <property type="entry name" value="Epsilon subunit of F1F0-ATP synthase N-terminal domain"/>
    <property type="match status" value="1"/>
</dbReference>
<dbReference type="HAMAP" id="MF_00530">
    <property type="entry name" value="ATP_synth_epsil_bac"/>
    <property type="match status" value="1"/>
</dbReference>
<reference evidence="11" key="1">
    <citation type="journal article" date="2021" name="Nat. Microbiol.">
        <title>Cocultivation of an ultrasmall environmental parasitic bacterium with lytic ability against bacteria associated with wastewater foams.</title>
        <authorList>
            <person name="Batinovic S."/>
            <person name="Rose J.J.A."/>
            <person name="Ratcliffe J."/>
            <person name="Seviour R.J."/>
            <person name="Petrovski S."/>
        </authorList>
    </citation>
    <scope>NUCLEOTIDE SEQUENCE</scope>
    <source>
        <strain evidence="11">JR1</strain>
    </source>
</reference>
<keyword evidence="3 8" id="KW-0813">Transport</keyword>
<dbReference type="EMBL" id="CP045921">
    <property type="protein sequence ID" value="QHN42727.1"/>
    <property type="molecule type" value="Genomic_DNA"/>
</dbReference>
<proteinExistence type="inferred from homology"/>
<organism evidence="11 12">
    <name type="scientific">Candidatus Mycosynbacter amalyticus</name>
    <dbReference type="NCBI Taxonomy" id="2665156"/>
    <lineage>
        <taxon>Bacteria</taxon>
        <taxon>Candidatus Saccharimonadota</taxon>
        <taxon>Candidatus Saccharimonadota incertae sedis</taxon>
        <taxon>Candidatus Mycosynbacter</taxon>
    </lineage>
</organism>
<sequence>MNFQLVTLLGVKVDADVYEVILPTKDGEIAVFPGHEPLVSIAVPGAIAVRHTKGDTDEKLEYFAISGGVVEVSPESLKVLVDEADHGDDIVEAESKAALERALKMQGEAKNQVELEKASALVDRHAVRLKVSDLRRRHRR</sequence>
<keyword evidence="8" id="KW-0375">Hydrogen ion transport</keyword>
<dbReference type="PANTHER" id="PTHR13822:SF10">
    <property type="entry name" value="ATP SYNTHASE EPSILON CHAIN, CHLOROPLASTIC"/>
    <property type="match status" value="1"/>
</dbReference>
<dbReference type="InterPro" id="IPR001469">
    <property type="entry name" value="ATP_synth_F1_dsu/esu"/>
</dbReference>
<name>A0A857MTH6_9BACT</name>
<dbReference type="KEGG" id="mama:GII36_02555"/>
<evidence type="ECO:0000256" key="6">
    <source>
        <dbReference type="ARBA" id="ARBA00023196"/>
    </source>
</evidence>
<keyword evidence="8" id="KW-1003">Cell membrane</keyword>
<comment type="subunit">
    <text evidence="8 9">F-type ATPases have 2 components, CF(1) - the catalytic core - and CF(0) - the membrane proton channel. CF(1) has five subunits: alpha(3), beta(3), gamma(1), delta(1), epsilon(1). CF(0) has three main subunits: a, b and c.</text>
</comment>
<evidence type="ECO:0000256" key="8">
    <source>
        <dbReference type="HAMAP-Rule" id="MF_00530"/>
    </source>
</evidence>
<evidence type="ECO:0000256" key="9">
    <source>
        <dbReference type="RuleBase" id="RU003656"/>
    </source>
</evidence>
<keyword evidence="4 8" id="KW-0406">Ion transport</keyword>
<evidence type="ECO:0000256" key="5">
    <source>
        <dbReference type="ARBA" id="ARBA00023136"/>
    </source>
</evidence>
<comment type="similarity">
    <text evidence="2 8 9">Belongs to the ATPase epsilon chain family.</text>
</comment>
<dbReference type="Pfam" id="PF02823">
    <property type="entry name" value="ATP-synt_DE_N"/>
    <property type="match status" value="1"/>
</dbReference>
<comment type="function">
    <text evidence="8">Produces ATP from ADP in the presence of a proton gradient across the membrane.</text>
</comment>
<gene>
    <name evidence="8 11" type="primary">atpC</name>
    <name evidence="11" type="ORF">GII36_02555</name>
</gene>
<dbReference type="InterPro" id="IPR020546">
    <property type="entry name" value="ATP_synth_F1_dsu/esu_N"/>
</dbReference>
<dbReference type="CDD" id="cd12152">
    <property type="entry name" value="F1-ATPase_delta"/>
    <property type="match status" value="1"/>
</dbReference>
<dbReference type="AlphaFoldDB" id="A0A857MTH6"/>
<keyword evidence="5 8" id="KW-0472">Membrane</keyword>
<accession>A0A857MTH6</accession>
<evidence type="ECO:0000313" key="11">
    <source>
        <dbReference type="EMBL" id="QHN42727.1"/>
    </source>
</evidence>
<dbReference type="NCBIfam" id="TIGR01216">
    <property type="entry name" value="ATP_synt_epsi"/>
    <property type="match status" value="1"/>
</dbReference>
<dbReference type="Proteomes" id="UP001059824">
    <property type="component" value="Chromosome"/>
</dbReference>
<evidence type="ECO:0000313" key="12">
    <source>
        <dbReference type="Proteomes" id="UP001059824"/>
    </source>
</evidence>
<dbReference type="RefSeq" id="WP_260764233.1">
    <property type="nucleotide sequence ID" value="NZ_CP045921.1"/>
</dbReference>
<evidence type="ECO:0000256" key="4">
    <source>
        <dbReference type="ARBA" id="ARBA00023065"/>
    </source>
</evidence>
<evidence type="ECO:0000259" key="10">
    <source>
        <dbReference type="Pfam" id="PF02823"/>
    </source>
</evidence>
<protein>
    <recommendedName>
        <fullName evidence="8">ATP synthase epsilon chain</fullName>
    </recommendedName>
    <alternativeName>
        <fullName evidence="8">ATP synthase F1 sector epsilon subunit</fullName>
    </alternativeName>
    <alternativeName>
        <fullName evidence="8">F-ATPase epsilon subunit</fullName>
    </alternativeName>
</protein>